<organism evidence="2 3">
    <name type="scientific">Hoeflea alexandrii</name>
    <dbReference type="NCBI Taxonomy" id="288436"/>
    <lineage>
        <taxon>Bacteria</taxon>
        <taxon>Pseudomonadati</taxon>
        <taxon>Pseudomonadota</taxon>
        <taxon>Alphaproteobacteria</taxon>
        <taxon>Hyphomicrobiales</taxon>
        <taxon>Rhizobiaceae</taxon>
        <taxon>Hoeflea</taxon>
    </lineage>
</organism>
<feature type="domain" description="Rhodanese" evidence="1">
    <location>
        <begin position="79"/>
        <end position="182"/>
    </location>
</feature>
<evidence type="ECO:0000313" key="2">
    <source>
        <dbReference type="EMBL" id="MCO6411057.1"/>
    </source>
</evidence>
<dbReference type="SMART" id="SM00450">
    <property type="entry name" value="RHOD"/>
    <property type="match status" value="1"/>
</dbReference>
<dbReference type="CDD" id="cd00158">
    <property type="entry name" value="RHOD"/>
    <property type="match status" value="1"/>
</dbReference>
<dbReference type="InterPro" id="IPR036873">
    <property type="entry name" value="Rhodanese-like_dom_sf"/>
</dbReference>
<name>A0ABT1CXX7_9HYPH</name>
<dbReference type="Gene3D" id="3.40.250.10">
    <property type="entry name" value="Rhodanese-like domain"/>
    <property type="match status" value="1"/>
</dbReference>
<dbReference type="SUPFAM" id="SSF52821">
    <property type="entry name" value="Rhodanese/Cell cycle control phosphatase"/>
    <property type="match status" value="1"/>
</dbReference>
<reference evidence="2 3" key="1">
    <citation type="submission" date="2020-01" db="EMBL/GenBank/DDBJ databases">
        <title>Genomes of bacteria type strains.</title>
        <authorList>
            <person name="Chen J."/>
            <person name="Zhu S."/>
            <person name="Yang J."/>
        </authorList>
    </citation>
    <scope>NUCLEOTIDE SEQUENCE [LARGE SCALE GENOMIC DNA]</scope>
    <source>
        <strain evidence="2 3">DSM 16655</strain>
    </source>
</reference>
<protein>
    <submittedName>
        <fullName evidence="2">Rhodanese-like domain-containing protein</fullName>
    </submittedName>
</protein>
<evidence type="ECO:0000259" key="1">
    <source>
        <dbReference type="PROSITE" id="PS50206"/>
    </source>
</evidence>
<dbReference type="PROSITE" id="PS50206">
    <property type="entry name" value="RHODANESE_3"/>
    <property type="match status" value="1"/>
</dbReference>
<gene>
    <name evidence="2" type="ORF">GTW23_22995</name>
</gene>
<proteinExistence type="predicted"/>
<evidence type="ECO:0000313" key="3">
    <source>
        <dbReference type="Proteomes" id="UP001320715"/>
    </source>
</evidence>
<keyword evidence="3" id="KW-1185">Reference proteome</keyword>
<sequence length="244" mass="26068">MPEDDGSLPEVCITSGMTQCSVPGPAGPLEICRISDPEHRLSSEWSRTSRPAPPAVLQPLIPVPGVVPLGELELIDAMQAGDVVVADGRKPEQYAKYTIPGAINLPFTDVEGALEALGCKRTGDGWDCSNARKVAMFCNGVWCGQSPTAIRKMTEAGFPPDRILYYRNGMQGWLLQGLSVWTPGAADQAFQIVVTFRGLLPRLVAEHRGGHQADGNLGLRVVLGQHLGHAQPVEAALCAIGRLV</sequence>
<dbReference type="Pfam" id="PF00581">
    <property type="entry name" value="Rhodanese"/>
    <property type="match status" value="1"/>
</dbReference>
<accession>A0ABT1CXX7</accession>
<dbReference type="EMBL" id="JAAAML010000007">
    <property type="protein sequence ID" value="MCO6411057.1"/>
    <property type="molecule type" value="Genomic_DNA"/>
</dbReference>
<comment type="caution">
    <text evidence="2">The sequence shown here is derived from an EMBL/GenBank/DDBJ whole genome shotgun (WGS) entry which is preliminary data.</text>
</comment>
<dbReference type="Proteomes" id="UP001320715">
    <property type="component" value="Unassembled WGS sequence"/>
</dbReference>
<dbReference type="InterPro" id="IPR001763">
    <property type="entry name" value="Rhodanese-like_dom"/>
</dbReference>